<evidence type="ECO:0000259" key="7">
    <source>
        <dbReference type="Pfam" id="PF00483"/>
    </source>
</evidence>
<dbReference type="GO" id="GO:0003983">
    <property type="term" value="F:UTP:glucose-1-phosphate uridylyltransferase activity"/>
    <property type="evidence" value="ECO:0007669"/>
    <property type="project" value="UniProtKB-EC"/>
</dbReference>
<evidence type="ECO:0000256" key="6">
    <source>
        <dbReference type="RuleBase" id="RU361259"/>
    </source>
</evidence>
<dbReference type="InterPro" id="IPR005835">
    <property type="entry name" value="NTP_transferase_dom"/>
</dbReference>
<evidence type="ECO:0000313" key="8">
    <source>
        <dbReference type="EMBL" id="MBE6512690.1"/>
    </source>
</evidence>
<keyword evidence="4 6" id="KW-0548">Nucleotidyltransferase</keyword>
<dbReference type="PANTHER" id="PTHR43197">
    <property type="entry name" value="UTP--GLUCOSE-1-PHOSPHATE URIDYLYLTRANSFERASE"/>
    <property type="match status" value="1"/>
</dbReference>
<name>A0A8T3VRR9_METOL</name>
<evidence type="ECO:0000256" key="5">
    <source>
        <dbReference type="ARBA" id="ARBA00048128"/>
    </source>
</evidence>
<dbReference type="GO" id="GO:0006011">
    <property type="term" value="P:UDP-alpha-D-glucose metabolic process"/>
    <property type="evidence" value="ECO:0007669"/>
    <property type="project" value="InterPro"/>
</dbReference>
<dbReference type="CDD" id="cd02541">
    <property type="entry name" value="UGPase_prokaryotic"/>
    <property type="match status" value="1"/>
</dbReference>
<evidence type="ECO:0000256" key="4">
    <source>
        <dbReference type="ARBA" id="ARBA00022695"/>
    </source>
</evidence>
<dbReference type="InterPro" id="IPR005771">
    <property type="entry name" value="GalU_uridylyltTrfase_bac/arc"/>
</dbReference>
<comment type="caution">
    <text evidence="8">The sequence shown here is derived from an EMBL/GenBank/DDBJ whole genome shotgun (WGS) entry which is preliminary data.</text>
</comment>
<gene>
    <name evidence="8" type="primary">galU</name>
    <name evidence="8" type="ORF">E7Z75_06080</name>
</gene>
<comment type="similarity">
    <text evidence="1 6">Belongs to the UDPGP type 2 family.</text>
</comment>
<dbReference type="Gene3D" id="3.90.550.10">
    <property type="entry name" value="Spore Coat Polysaccharide Biosynthesis Protein SpsA, Chain A"/>
    <property type="match status" value="1"/>
</dbReference>
<dbReference type="SUPFAM" id="SSF53448">
    <property type="entry name" value="Nucleotide-diphospho-sugar transferases"/>
    <property type="match status" value="1"/>
</dbReference>
<evidence type="ECO:0000313" key="9">
    <source>
        <dbReference type="Proteomes" id="UP000732619"/>
    </source>
</evidence>
<protein>
    <recommendedName>
        <fullName evidence="2 6">UTP--glucose-1-phosphate uridylyltransferase</fullName>
        <ecNumber evidence="2 6">2.7.7.9</ecNumber>
    </recommendedName>
    <alternativeName>
        <fullName evidence="6">UDP-glucose pyrophosphorylase</fullName>
    </alternativeName>
</protein>
<dbReference type="EMBL" id="SUTG01000026">
    <property type="protein sequence ID" value="MBE6512690.1"/>
    <property type="molecule type" value="Genomic_DNA"/>
</dbReference>
<accession>A0A8T3VRR9</accession>
<comment type="catalytic activity">
    <reaction evidence="5 6">
        <text>alpha-D-glucose 1-phosphate + UTP + H(+) = UDP-alpha-D-glucose + diphosphate</text>
        <dbReference type="Rhea" id="RHEA:19889"/>
        <dbReference type="ChEBI" id="CHEBI:15378"/>
        <dbReference type="ChEBI" id="CHEBI:33019"/>
        <dbReference type="ChEBI" id="CHEBI:46398"/>
        <dbReference type="ChEBI" id="CHEBI:58601"/>
        <dbReference type="ChEBI" id="CHEBI:58885"/>
        <dbReference type="EC" id="2.7.7.9"/>
    </reaction>
</comment>
<dbReference type="Pfam" id="PF00483">
    <property type="entry name" value="NTP_transferase"/>
    <property type="match status" value="1"/>
</dbReference>
<evidence type="ECO:0000256" key="3">
    <source>
        <dbReference type="ARBA" id="ARBA00022679"/>
    </source>
</evidence>
<dbReference type="AlphaFoldDB" id="A0A8T3VRR9"/>
<dbReference type="Proteomes" id="UP000732619">
    <property type="component" value="Unassembled WGS sequence"/>
</dbReference>
<evidence type="ECO:0000256" key="2">
    <source>
        <dbReference type="ARBA" id="ARBA00012415"/>
    </source>
</evidence>
<dbReference type="InterPro" id="IPR029044">
    <property type="entry name" value="Nucleotide-diphossugar_trans"/>
</dbReference>
<sequence>MKAVIPAAGLGTRFLPATKAQPKEMLPVYDKPTIQYVIEESVNSGVDDILIVTGKGKRSIEDHFDRSFELEHHLKTKGKEEFLKEIEYISDLADIHFIRQKKQKGLGDAIYCAKKHVGNDPFVVMLGDTITKDTVPCTKQLIDIHKKYGKSVIALEEVPDEKVERYGIIGGEEIEPDIYQIDKLVEKPPLRVAPSNLAIMGRYVLTPDIFDCIENVEPGYGGEIQLTDALSKLDEIYGQVFKGQSYDIGNRIDWLKTSLRFALEDEKAKDEILNFIKNEII</sequence>
<organism evidence="8 9">
    <name type="scientific">Methanobrevibacter olleyae</name>
    <dbReference type="NCBI Taxonomy" id="294671"/>
    <lineage>
        <taxon>Archaea</taxon>
        <taxon>Methanobacteriati</taxon>
        <taxon>Methanobacteriota</taxon>
        <taxon>Methanomada group</taxon>
        <taxon>Methanobacteria</taxon>
        <taxon>Methanobacteriales</taxon>
        <taxon>Methanobacteriaceae</taxon>
        <taxon>Methanobrevibacter</taxon>
    </lineage>
</organism>
<evidence type="ECO:0000256" key="1">
    <source>
        <dbReference type="ARBA" id="ARBA00006890"/>
    </source>
</evidence>
<reference evidence="8" key="1">
    <citation type="submission" date="2019-04" db="EMBL/GenBank/DDBJ databases">
        <title>Evolution of Biomass-Degrading Anaerobic Consortia Revealed by Metagenomics.</title>
        <authorList>
            <person name="Peng X."/>
        </authorList>
    </citation>
    <scope>NUCLEOTIDE SEQUENCE</scope>
    <source>
        <strain evidence="8">SIG14</strain>
    </source>
</reference>
<feature type="domain" description="Nucleotidyl transferase" evidence="7">
    <location>
        <begin position="2"/>
        <end position="255"/>
    </location>
</feature>
<dbReference type="PANTHER" id="PTHR43197:SF1">
    <property type="entry name" value="UTP--GLUCOSE-1-PHOSPHATE URIDYLYLTRANSFERASE"/>
    <property type="match status" value="1"/>
</dbReference>
<keyword evidence="3 6" id="KW-0808">Transferase</keyword>
<proteinExistence type="inferred from homology"/>
<dbReference type="EC" id="2.7.7.9" evidence="2 6"/>
<dbReference type="NCBIfam" id="TIGR01099">
    <property type="entry name" value="galU"/>
    <property type="match status" value="1"/>
</dbReference>